<accession>A0A923JPT6</accession>
<keyword evidence="4" id="KW-1185">Reference proteome</keyword>
<evidence type="ECO:0008006" key="5">
    <source>
        <dbReference type="Google" id="ProtNLM"/>
    </source>
</evidence>
<keyword evidence="1" id="KW-1133">Transmembrane helix</keyword>
<organism evidence="2">
    <name type="scientific">Pseudomonas marvdashtae</name>
    <dbReference type="NCBI Taxonomy" id="2745500"/>
    <lineage>
        <taxon>Bacteria</taxon>
        <taxon>Pseudomonadati</taxon>
        <taxon>Pseudomonadota</taxon>
        <taxon>Gammaproteobacteria</taxon>
        <taxon>Pseudomonadales</taxon>
        <taxon>Pseudomonadaceae</taxon>
        <taxon>Pseudomonas</taxon>
    </lineage>
</organism>
<reference evidence="3" key="3">
    <citation type="submission" date="2021-06" db="EMBL/GenBank/DDBJ databases">
        <title>Updating the genus Pseudomonas: Description of 43 new species and partition of the Pseudomonas putida group.</title>
        <authorList>
            <person name="Girard L."/>
            <person name="Lood C."/>
            <person name="Vandamme P."/>
            <person name="Rokni-Zadeh H."/>
            <person name="Van Noort V."/>
            <person name="Hofte M."/>
            <person name="Lavigne R."/>
            <person name="De Mot R."/>
        </authorList>
    </citation>
    <scope>NUCLEOTIDE SEQUENCE</scope>
    <source>
        <strain evidence="3">SWRI102</strain>
    </source>
</reference>
<dbReference type="EMBL" id="JABWQX010000001">
    <property type="protein sequence ID" value="MBC3394874.1"/>
    <property type="molecule type" value="Genomic_DNA"/>
</dbReference>
<dbReference type="Proteomes" id="UP000659438">
    <property type="component" value="Unassembled WGS sequence"/>
</dbReference>
<reference evidence="2 4" key="1">
    <citation type="journal article" date="2020" name="Microorganisms">
        <title>Reliable Identification of Environmental Pseudomonas Isolates Using the rpoD Gene.</title>
        <authorList>
            <consortium name="The Broad Institute Genome Sequencing Platform"/>
            <person name="Girard L."/>
            <person name="Lood C."/>
            <person name="Rokni-Zadeh H."/>
            <person name="van Noort V."/>
            <person name="Lavigne R."/>
            <person name="De Mot R."/>
        </authorList>
    </citation>
    <scope>NUCLEOTIDE SEQUENCE</scope>
    <source>
        <strain evidence="2 4">SWRI102</strain>
    </source>
</reference>
<keyword evidence="1" id="KW-0812">Transmembrane</keyword>
<proteinExistence type="predicted"/>
<keyword evidence="1" id="KW-0472">Membrane</keyword>
<evidence type="ECO:0000313" key="2">
    <source>
        <dbReference type="EMBL" id="MBC3394874.1"/>
    </source>
</evidence>
<gene>
    <name evidence="3" type="ORF">HU742_014380</name>
    <name evidence="2" type="ORF">HU742_06635</name>
</gene>
<name>A0A923JPT6_9PSED</name>
<evidence type="ECO:0000313" key="3">
    <source>
        <dbReference type="EMBL" id="MBV4552329.1"/>
    </source>
</evidence>
<evidence type="ECO:0000256" key="1">
    <source>
        <dbReference type="SAM" id="Phobius"/>
    </source>
</evidence>
<dbReference type="EMBL" id="JABWQX020000001">
    <property type="protein sequence ID" value="MBV4552329.1"/>
    <property type="molecule type" value="Genomic_DNA"/>
</dbReference>
<reference evidence="2" key="2">
    <citation type="submission" date="2020-07" db="EMBL/GenBank/DDBJ databases">
        <authorList>
            <person name="Lood C."/>
            <person name="Girard L."/>
        </authorList>
    </citation>
    <scope>NUCLEOTIDE SEQUENCE</scope>
    <source>
        <strain evidence="2">SWRI102</strain>
    </source>
</reference>
<protein>
    <recommendedName>
        <fullName evidence="5">DUF4760 domain-containing protein</fullName>
    </recommendedName>
</protein>
<comment type="caution">
    <text evidence="2">The sequence shown here is derived from an EMBL/GenBank/DDBJ whole genome shotgun (WGS) entry which is preliminary data.</text>
</comment>
<feature type="transmembrane region" description="Helical" evidence="1">
    <location>
        <begin position="38"/>
        <end position="55"/>
    </location>
</feature>
<dbReference type="AlphaFoldDB" id="A0A923JPT6"/>
<sequence length="220" mass="25051">MRRDLIVWLGCLLLFFCGGIFFKLLPAATFKFELSWEAFSAIGTVAAVVVSLYLARSTERNKRAEGKERSSLVAARLWPTADALNRDLAELSGWAYFDNLDGPEPISDIRDRVKRLRVYLDRMMMQDVERIIAIDIIVANYLSRAIGEVEGVIVSVERESEEWHLISQLSKDFYRQHWGAAILSAREFLLMALPSLEYAARKAAPAPDWAKIYNDEEMDG</sequence>
<dbReference type="RefSeq" id="WP_186642900.1">
    <property type="nucleotide sequence ID" value="NZ_JABWQX020000001.1"/>
</dbReference>
<evidence type="ECO:0000313" key="4">
    <source>
        <dbReference type="Proteomes" id="UP000659438"/>
    </source>
</evidence>